<gene>
    <name evidence="2" type="ORF">JQ615_14560</name>
</gene>
<reference evidence="3" key="1">
    <citation type="journal article" date="2021" name="ISME J.">
        <title>Evolutionary origin and ecological implication of a unique nif island in free-living Bradyrhizobium lineages.</title>
        <authorList>
            <person name="Tao J."/>
        </authorList>
    </citation>
    <scope>NUCLEOTIDE SEQUENCE [LARGE SCALE GENOMIC DNA]</scope>
    <source>
        <strain evidence="3">SZCCT0434</strain>
    </source>
</reference>
<accession>A0ABS5FIL6</accession>
<name>A0ABS5FIL6_9BRAD</name>
<dbReference type="Proteomes" id="UP001315278">
    <property type="component" value="Unassembled WGS sequence"/>
</dbReference>
<keyword evidence="1" id="KW-1133">Transmembrane helix</keyword>
<evidence type="ECO:0000313" key="2">
    <source>
        <dbReference type="EMBL" id="MBR0796615.1"/>
    </source>
</evidence>
<feature type="transmembrane region" description="Helical" evidence="1">
    <location>
        <begin position="54"/>
        <end position="74"/>
    </location>
</feature>
<comment type="caution">
    <text evidence="2">The sequence shown here is derived from an EMBL/GenBank/DDBJ whole genome shotgun (WGS) entry which is preliminary data.</text>
</comment>
<keyword evidence="1" id="KW-0472">Membrane</keyword>
<sequence>MSTLDQPPPTNPQEPRQRSGCVTAIMLTLGIILLLPGLMCAVLIVAAGDSGRDPFTPVVMFIALGGVALIVWALSRK</sequence>
<evidence type="ECO:0000256" key="1">
    <source>
        <dbReference type="SAM" id="Phobius"/>
    </source>
</evidence>
<dbReference type="RefSeq" id="WP_212492911.1">
    <property type="nucleotide sequence ID" value="NZ_JAFCJH010000012.1"/>
</dbReference>
<dbReference type="EMBL" id="JAFCJH010000012">
    <property type="protein sequence ID" value="MBR0796615.1"/>
    <property type="molecule type" value="Genomic_DNA"/>
</dbReference>
<feature type="transmembrane region" description="Helical" evidence="1">
    <location>
        <begin position="21"/>
        <end position="48"/>
    </location>
</feature>
<keyword evidence="3" id="KW-1185">Reference proteome</keyword>
<organism evidence="2 3">
    <name type="scientific">Bradyrhizobium jicamae</name>
    <dbReference type="NCBI Taxonomy" id="280332"/>
    <lineage>
        <taxon>Bacteria</taxon>
        <taxon>Pseudomonadati</taxon>
        <taxon>Pseudomonadota</taxon>
        <taxon>Alphaproteobacteria</taxon>
        <taxon>Hyphomicrobiales</taxon>
        <taxon>Nitrobacteraceae</taxon>
        <taxon>Bradyrhizobium</taxon>
    </lineage>
</organism>
<proteinExistence type="predicted"/>
<keyword evidence="1" id="KW-0812">Transmembrane</keyword>
<evidence type="ECO:0000313" key="3">
    <source>
        <dbReference type="Proteomes" id="UP001315278"/>
    </source>
</evidence>
<protein>
    <submittedName>
        <fullName evidence="2">Uncharacterized protein</fullName>
    </submittedName>
</protein>